<dbReference type="UniPathway" id="UPA00094"/>
<evidence type="ECO:0000256" key="5">
    <source>
        <dbReference type="ARBA" id="ARBA00022553"/>
    </source>
</evidence>
<dbReference type="Pfam" id="PF07977">
    <property type="entry name" value="FabA"/>
    <property type="match status" value="3"/>
</dbReference>
<feature type="domain" description="Ketosynthase family 3 (KS3)" evidence="12">
    <location>
        <begin position="7"/>
        <end position="443"/>
    </location>
</feature>
<dbReference type="PANTHER" id="PTHR43775:SF37">
    <property type="entry name" value="SI:DKEY-61P9.11"/>
    <property type="match status" value="1"/>
</dbReference>
<dbReference type="GO" id="GO:0005886">
    <property type="term" value="C:plasma membrane"/>
    <property type="evidence" value="ECO:0007669"/>
    <property type="project" value="TreeGrafter"/>
</dbReference>
<dbReference type="SMART" id="SM00563">
    <property type="entry name" value="PlsC"/>
    <property type="match status" value="1"/>
</dbReference>
<keyword evidence="8" id="KW-0275">Fatty acid biosynthesis</keyword>
<dbReference type="eggNOG" id="COG3321">
    <property type="taxonomic scope" value="Bacteria"/>
</dbReference>
<dbReference type="CDD" id="cd00833">
    <property type="entry name" value="PKS"/>
    <property type="match status" value="1"/>
</dbReference>
<dbReference type="InterPro" id="IPR013114">
    <property type="entry name" value="FabA_FabZ"/>
</dbReference>
<feature type="compositionally biased region" description="Basic and acidic residues" evidence="11">
    <location>
        <begin position="993"/>
        <end position="1021"/>
    </location>
</feature>
<dbReference type="GO" id="GO:0004312">
    <property type="term" value="F:fatty acid synthase activity"/>
    <property type="evidence" value="ECO:0007669"/>
    <property type="project" value="TreeGrafter"/>
</dbReference>
<dbReference type="SUPFAM" id="SSF54637">
    <property type="entry name" value="Thioesterase/thiol ester dehydrase-isomerase"/>
    <property type="match status" value="4"/>
</dbReference>
<dbReference type="InterPro" id="IPR014031">
    <property type="entry name" value="Ketoacyl_synth_C"/>
</dbReference>
<feature type="compositionally biased region" description="Pro residues" evidence="11">
    <location>
        <begin position="1026"/>
        <end position="1123"/>
    </location>
</feature>
<sequence>MIEASVFEPIAIVGRGCVLPGALHPAALWDNVLAGRDLLSAAPDGRWRLSRERALASGQGGARDVRDAKDRAWSDRGGYVAGFDEHFRSVLARDPFPRRSGPPESLLALDPLFQWVLYAGREALREAGHEGRSDRAGAVLGNLSFPSSAMSAWAEATWLGDLAGVARPDPRNRFMSGLPAHLLADALGLGAGAFALDAACASSLYAIALACERLQDREVDRMLAGAVCRSDDLFMHIGFCALSALSRTGRSRPFSSAADGLVPAEGAAFVVLERLSDAEAAQRPILGVIRGVGLSNDGRGRGLLAPAVEGQLRAMRAAYAMAGVDPGEISLLECHATGTPLGDATEIATLTEVFGRREVPLGSLKSNLGHLVTTAGAAGLLKLLGAMAAGIRPPTLHADPLSDAVAASPFRVLQRAEPWEGRRLAGLSAFGFGGNNAHLLVEAYERAAPKGRAAPAAPAARPAPAGHLAVVAMGVCVGELSGVRAFAEPLLSGGGADPRRATVALPADRLRFPPRDLEQALAQQTLLLEAAIEATDGLALPRDRTAVLIGMGADTEVCRYMARWRLAESAPARLGPSVDVDALKDAIIAPLRAAGVVGNMPNIPANRLNSHLDVGGPSFTIAAEELSGPWALRVASRALRAGAVDAAIVGAVDLSCEPAHAAALEALGVHLPPGDAAVVLVLERLDDAVRERHPVLAVIVDEPAEPGLVLSATDLAPRFGHAHAASGLLHVAAAVLACRHAQKPDGSPWSDDVRVAEVRCAGLGGGSLSVRIGAGGPAAPLPPPRSSAGPALTLPAHPPAIVVPGAAPRSSPGDSMEPAPPLPSAFDDLPPLYPGPTGFSAADAASPPSWDEPPPMAPALVEAAAADIAVEPLQVAPAFVEAAADTAVEPLQVAPAFVEAAAVDIPGDVIAGAAAFTVQMAQIHKAWAEQQAQVHRRFLQMRQRALDALVEASSGAAAAVHAAPSAQVVPVAWVRVEAPRPFEAPRPIRAEAPRPIRAEAPRPIRAEAPRPIRAEAPRPIRAEAPAAPPPPPRPAAAAPPPSPRPAAAAPPPSPRPAAAAPPPSPRPAAAAPPPSPRPAAAAPPPSPRPAAAAPPPSPRPAAAAPPPSPRPAAAAPPPSPRPAAAPDLPAAAALAPRGPRFSRPAAAAPPPSPRPAAAAPPPSPRPAAAPDLPAAAALAPRGPRFSREQLEHLASGRISDVFGPLFARQDGYRRQVRMPMPPLLLADRVTGIDAEPGSMKLGTMWTETDVRWDSWYLHDGAMPAGIMIESGQADLLLISWLGADFENKGERVYRLLGCEITFYGGLPRPGDTLVYDIHVDGHAKHGDVRLFFFHYDCRIGGELRLKTRKGQAGFFTDEELANSGGVLWDADSAEHAATARLDPPRIACQKSAFDRADLLAFAAGDGAAAFGPGFERLSTHVRTPRISAPPMLFFDRVDAFDPAGGPWKRGYLRATLPITKDGWYFEGHFKDDPCMPGTLMFEGCFQALAFYMAAMGFTVDADGFRFEPVPEIPYLLRCRGQVVPTSRLLTYEVFVEEVHDGPQPTVFADFLCTVDGLKAFHARRVGLRLRPDWPLSSSPELLDGHVEPKPVARVPGSELGAPPAGGAAADAGGFPFDYKSLLSCAWGRPSDAFGPLYRRFDEGRHVARLPGPPYHFMSRVLSVSSPMAAMKAGAKVEVEYDVPADAWYFDENASLTMPFAVVLEAALQTCGWLASYAGCALSSEGALYFRNLDGKGTLRAEVLPDAGALRTTSQLTNISRSGGMIILAFRVECSVGATRVYDLETVFGFFPKAALATQIGIPPKPEEVAALDAPSEFEVDLRARPERYCGGELGLARPSLLMIDRIDGLWQGGGRKGLGRLRARRDVQPSEWFFKAHFLGDPVQPGSLGIEAMLQTIQFWMLHHDLHAGLRDPRFEPVMTGHEHSWRYRGQVLPSSRRVTVETDILEVGRDDRGPYVVAESYLWVDGLRIYGATLGVRIVDGAPPPRPRRDVGFDPRGDARHLASLPGAVLRSQGSRPNEPAAGRVASPEAEGRSPQALARRAAPPEAEDAEEVLDPAGWVADHCPTWTVPALPGMSMVDRLAGAALRARPGSVVVAVEDVVVLRWLTVPGPVRIKAEATGTGDVLDVRLLAWREASNPALSRFEPVCTGRVRVAGAYPPAPAPEPALDAPEADDPYAAGTLFHGPAFQYLTSLRLGDRGSSAVLDPGKGSVPPGALHQGMLDALTHTIPHDRLFLWDPASPPAHIAFPSRIPSLRLYGPIPEAPVRVEVRYEGRDDRFVSFRVQVIAGAGAGAEAAGERVWLELRLVEVLLPQGSVGGAPPGIRRAFLRDRAPVDLGVSRVDAASGEARCSPADVRTMDWMPGTVAHLYAASGDLVEAVAVKDHVARRAGVHPSTVSLAGVSSAQPLTRWPFAVAREGSEVVVRDAGPPAIDIAQVRRYWGAAMGLGRWPAEDLYFGLIERFIRRVHVADPAAFRAVKGRSLLYLGNHQVAVESLLFGIAVSGLTEVSTVTLAKAEHRTTWLGTMLAHCFAYPGARDPKVITYFDREDKASLGGIIAELGAEMQGSGKGVMVHVEGTRSLECRTPVQKMSGAFIDMALAVGVPVVPVRFAGALPPEPLEKRLEFPLGMGVQDIWIGRPLLPEELAGLTYKERKDLVIAGINGLGPSNEVEQPFPGDPAFAASVDAWVAEAGVGHEDATVFRVLEACADPTPETAAIVEAARTGRLAPPDPRRADWLRKLAARLLGRRLVG</sequence>
<gene>
    <name evidence="13" type="ORF">SCE1572_05815</name>
</gene>
<dbReference type="STRING" id="1254432.SCE1572_05815"/>
<feature type="compositionally biased region" description="Pro residues" evidence="11">
    <location>
        <begin position="1147"/>
        <end position="1167"/>
    </location>
</feature>
<dbReference type="Gene3D" id="3.10.129.10">
    <property type="entry name" value="Hotdog Thioesterase"/>
    <property type="match status" value="4"/>
</dbReference>
<feature type="region of interest" description="Disordered" evidence="11">
    <location>
        <begin position="803"/>
        <end position="830"/>
    </location>
</feature>
<dbReference type="Gene3D" id="3.10.129.110">
    <property type="entry name" value="Polyketide synthase dehydratase"/>
    <property type="match status" value="1"/>
</dbReference>
<evidence type="ECO:0000256" key="6">
    <source>
        <dbReference type="ARBA" id="ARBA00022832"/>
    </source>
</evidence>
<keyword evidence="10" id="KW-0808">Transferase</keyword>
<feature type="region of interest" description="Disordered" evidence="11">
    <location>
        <begin position="993"/>
        <end position="1170"/>
    </location>
</feature>
<reference evidence="13 14" key="1">
    <citation type="journal article" date="2013" name="Sci. Rep.">
        <title>Extraordinary expansion of a Sorangium cellulosum genome from an alkaline milieu.</title>
        <authorList>
            <person name="Han K."/>
            <person name="Li Z.F."/>
            <person name="Peng R."/>
            <person name="Zhu L.P."/>
            <person name="Zhou T."/>
            <person name="Wang L.G."/>
            <person name="Li S.G."/>
            <person name="Zhang X.B."/>
            <person name="Hu W."/>
            <person name="Wu Z.H."/>
            <person name="Qin N."/>
            <person name="Li Y.Z."/>
        </authorList>
    </citation>
    <scope>NUCLEOTIDE SEQUENCE [LARGE SCALE GENOMIC DNA]</scope>
    <source>
        <strain evidence="13 14">So0157-2</strain>
    </source>
</reference>
<dbReference type="InterPro" id="IPR029069">
    <property type="entry name" value="HotDog_dom_sf"/>
</dbReference>
<keyword evidence="3" id="KW-0596">Phosphopantetheine</keyword>
<evidence type="ECO:0000256" key="11">
    <source>
        <dbReference type="SAM" id="MobiDB-lite"/>
    </source>
</evidence>
<dbReference type="InterPro" id="IPR042104">
    <property type="entry name" value="PKS_dehydratase_sf"/>
</dbReference>
<comment type="similarity">
    <text evidence="2">Belongs to the thioester dehydratase family. FabA subfamily.</text>
</comment>
<dbReference type="CDD" id="cd01287">
    <property type="entry name" value="FabA"/>
    <property type="match status" value="1"/>
</dbReference>
<feature type="region of interest" description="Disordered" evidence="11">
    <location>
        <begin position="2008"/>
        <end position="2052"/>
    </location>
</feature>
<dbReference type="EMBL" id="CP003969">
    <property type="protein sequence ID" value="AGP34057.1"/>
    <property type="molecule type" value="Genomic_DNA"/>
</dbReference>
<keyword evidence="6" id="KW-0276">Fatty acid metabolism</keyword>
<keyword evidence="4" id="KW-0444">Lipid biosynthesis</keyword>
<dbReference type="GO" id="GO:0071770">
    <property type="term" value="P:DIM/DIP cell wall layer assembly"/>
    <property type="evidence" value="ECO:0007669"/>
    <property type="project" value="TreeGrafter"/>
</dbReference>
<dbReference type="eggNOG" id="COG0764">
    <property type="taxonomic scope" value="Bacteria"/>
</dbReference>
<keyword evidence="5" id="KW-0597">Phosphoprotein</keyword>
<dbReference type="InterPro" id="IPR016039">
    <property type="entry name" value="Thiolase-like"/>
</dbReference>
<dbReference type="Pfam" id="PF01553">
    <property type="entry name" value="Acyltransferase"/>
    <property type="match status" value="1"/>
</dbReference>
<dbReference type="PROSITE" id="PS52004">
    <property type="entry name" value="KS3_2"/>
    <property type="match status" value="1"/>
</dbReference>
<name>S4XLJ8_SORCE</name>
<evidence type="ECO:0000256" key="9">
    <source>
        <dbReference type="ARBA" id="ARBA00023239"/>
    </source>
</evidence>
<dbReference type="InterPro" id="IPR002123">
    <property type="entry name" value="Plipid/glycerol_acylTrfase"/>
</dbReference>
<dbReference type="Gene3D" id="3.40.47.10">
    <property type="match status" value="2"/>
</dbReference>
<dbReference type="KEGG" id="scu:SCE1572_05815"/>
<evidence type="ECO:0000256" key="3">
    <source>
        <dbReference type="ARBA" id="ARBA00022450"/>
    </source>
</evidence>
<dbReference type="SMART" id="SM00825">
    <property type="entry name" value="PKS_KS"/>
    <property type="match status" value="1"/>
</dbReference>
<evidence type="ECO:0000256" key="2">
    <source>
        <dbReference type="ARBA" id="ARBA00006714"/>
    </source>
</evidence>
<proteinExistence type="inferred from homology"/>
<dbReference type="Proteomes" id="UP000014803">
    <property type="component" value="Chromosome"/>
</dbReference>
<dbReference type="GO" id="GO:0019171">
    <property type="term" value="F:(3R)-hydroxyacyl-[acyl-carrier-protein] dehydratase activity"/>
    <property type="evidence" value="ECO:0007669"/>
    <property type="project" value="InterPro"/>
</dbReference>
<comment type="pathway">
    <text evidence="1">Lipid metabolism; fatty acid biosynthesis.</text>
</comment>
<evidence type="ECO:0000256" key="8">
    <source>
        <dbReference type="ARBA" id="ARBA00023160"/>
    </source>
</evidence>
<accession>S4XLJ8</accession>
<dbReference type="SUPFAM" id="SSF53901">
    <property type="entry name" value="Thiolase-like"/>
    <property type="match status" value="3"/>
</dbReference>
<dbReference type="HOGENOM" id="CLU_000022_30_0_7"/>
<dbReference type="Pfam" id="PF00109">
    <property type="entry name" value="ketoacyl-synt"/>
    <property type="match status" value="2"/>
</dbReference>
<evidence type="ECO:0000256" key="10">
    <source>
        <dbReference type="RuleBase" id="RU003694"/>
    </source>
</evidence>
<dbReference type="InterPro" id="IPR020841">
    <property type="entry name" value="PKS_Beta-ketoAc_synthase_dom"/>
</dbReference>
<dbReference type="PRINTS" id="PR01217">
    <property type="entry name" value="PRICHEXTENSN"/>
</dbReference>
<evidence type="ECO:0000256" key="4">
    <source>
        <dbReference type="ARBA" id="ARBA00022516"/>
    </source>
</evidence>
<dbReference type="eggNOG" id="COG0204">
    <property type="taxonomic scope" value="Bacteria"/>
</dbReference>
<keyword evidence="7" id="KW-0443">Lipid metabolism</keyword>
<evidence type="ECO:0000313" key="13">
    <source>
        <dbReference type="EMBL" id="AGP34057.1"/>
    </source>
</evidence>
<dbReference type="Pfam" id="PF02801">
    <property type="entry name" value="Ketoacyl-synt_C"/>
    <property type="match status" value="1"/>
</dbReference>
<keyword evidence="9" id="KW-0456">Lyase</keyword>
<dbReference type="InterPro" id="IPR050091">
    <property type="entry name" value="PKS_NRPS_Biosynth_Enz"/>
</dbReference>
<dbReference type="InterPro" id="IPR014030">
    <property type="entry name" value="Ketoacyl_synth_N"/>
</dbReference>
<feature type="compositionally biased region" description="Low complexity" evidence="11">
    <location>
        <begin position="1124"/>
        <end position="1146"/>
    </location>
</feature>
<evidence type="ECO:0000259" key="12">
    <source>
        <dbReference type="PROSITE" id="PS52004"/>
    </source>
</evidence>
<dbReference type="InterPro" id="IPR010083">
    <property type="entry name" value="FabA"/>
</dbReference>
<organism evidence="13 14">
    <name type="scientific">Sorangium cellulosum So0157-2</name>
    <dbReference type="NCBI Taxonomy" id="1254432"/>
    <lineage>
        <taxon>Bacteria</taxon>
        <taxon>Pseudomonadati</taxon>
        <taxon>Myxococcota</taxon>
        <taxon>Polyangia</taxon>
        <taxon>Polyangiales</taxon>
        <taxon>Polyangiaceae</taxon>
        <taxon>Sorangium</taxon>
    </lineage>
</organism>
<evidence type="ECO:0000256" key="1">
    <source>
        <dbReference type="ARBA" id="ARBA00005194"/>
    </source>
</evidence>
<dbReference type="GO" id="GO:0006633">
    <property type="term" value="P:fatty acid biosynthetic process"/>
    <property type="evidence" value="ECO:0007669"/>
    <property type="project" value="UniProtKB-UniPathway"/>
</dbReference>
<comment type="similarity">
    <text evidence="10">Belongs to the thiolase-like superfamily. Beta-ketoacyl-ACP synthases family.</text>
</comment>
<protein>
    <recommendedName>
        <fullName evidence="12">Ketosynthase family 3 (KS3) domain-containing protein</fullName>
    </recommendedName>
</protein>
<evidence type="ECO:0000313" key="14">
    <source>
        <dbReference type="Proteomes" id="UP000014803"/>
    </source>
</evidence>
<evidence type="ECO:0000256" key="7">
    <source>
        <dbReference type="ARBA" id="ARBA00023098"/>
    </source>
</evidence>
<dbReference type="PANTHER" id="PTHR43775">
    <property type="entry name" value="FATTY ACID SYNTHASE"/>
    <property type="match status" value="1"/>
</dbReference>
<dbReference type="SUPFAM" id="SSF81995">
    <property type="entry name" value="beta-sandwich domain of Sec23/24"/>
    <property type="match status" value="1"/>
</dbReference>
<dbReference type="PATRIC" id="fig|1254432.3.peg.1303"/>
<dbReference type="GO" id="GO:0005737">
    <property type="term" value="C:cytoplasm"/>
    <property type="evidence" value="ECO:0007669"/>
    <property type="project" value="InterPro"/>
</dbReference>